<dbReference type="Gene3D" id="3.30.420.10">
    <property type="entry name" value="Ribonuclease H-like superfamily/Ribonuclease H"/>
    <property type="match status" value="1"/>
</dbReference>
<evidence type="ECO:0000313" key="4">
    <source>
        <dbReference type="Proteomes" id="UP001151760"/>
    </source>
</evidence>
<dbReference type="InterPro" id="IPR012337">
    <property type="entry name" value="RNaseH-like_sf"/>
</dbReference>
<evidence type="ECO:0000259" key="2">
    <source>
        <dbReference type="Pfam" id="PF13976"/>
    </source>
</evidence>
<keyword evidence="4" id="KW-1185">Reference proteome</keyword>
<sequence length="1160" mass="130254">MKKKFIGTVRFGNDEYAAIIGYGDYKLGDTIISRVYYVEGLKHNLFSVGQFCDGGLEVAFRQHSCHIRNYDMVDLLKGSRTTNLYSISLNDMMSASPVCLLTKASSTKSWLWHRRLNHLNFGTLNELARKNLVRGLPMLKYDKDHLCPSCQLGKSKKASHPLKTENTNTEVLHTLHMDLCGPMRTESINGKKYVLVIVDDYTRFGWNDFFRSKDETPQNNGDGVFKKPLLACYTLNLILVHDASRKDYNERLKGKKPKSTILPSVWISCYPTNDLYDDICKHKTKSRIDPEPPSVPPTKKQVDDLFQWFDDDEVCTDDPPGLCPITPVNVPDAPAPENANGSPSTTVISEGAPAVTESLLPHQVPLPDTSDSDVETLFDHVDSNVFDTYNAPETYCLEASSSKLYRSDKTLHCSRGGSRSMNMVNFPDGRENRLPQRWSSKKQKSSSHRFHYEAEYIALSRMLCSNPLDAVLNYDTMAFVQQQIRLPPPDCAMIIALKWIYKVKLDEYGDVLKNKARLVAKGYRQEEEFDLHKSYPVDTPMVERTKLHEDLSGIPVDQTQYRIIMADANINAPKAPVAADFPPTRSDEQILPHDKWVPVGKSNCFLDVERTQANPIFKIDVDILKNTNFFRAFTASSTIPSIYIQQFWDTIRFDKDKGYSCQLDEQRFYLTKATLRDALQLPSDNSNFTPPPNSNTIISFVNNLGYPNVTSGFERPRALVLQILWGVVNGANIDYAERIWEEFTQCIHSFTEDKMNLALHAEGKKKVNPLVILAEEINLVEDKPTEAPSARIAKRSKAGKVLKKRTLSSTPQLVDEFVDEGVPDKEPMHGDEQADTQRAIEESLKEAHGAHRGPLPLVVFREPDIGKIRPLLEVEGKGKEKVGEEQAAQVLLNLQTPKKKNPAEQFIFQRRTPAITEPSGLVESSSLYAELGLTDSGTDSDEEVSPDMNAQGQEEGQDGTNPGDAGVSQTPSSHVVYAGPNLDHMDLGIAEASSQPNTEQMDDEFTSTAYPKVQENLKLPTEGDVRLEEPASSVGTLSSMKNLDKEFSFTDQFLVEMSQEDEPEKTNTEEEVQSMVTVPIHQDTSSVPLMTTPVIDITDPQSDSTTVPTSMSTTTTTHAMRALLRARFKDLPTSDMKEILLQRMLEENYDKGHEDHKMAV</sequence>
<feature type="compositionally biased region" description="Polar residues" evidence="1">
    <location>
        <begin position="948"/>
        <end position="960"/>
    </location>
</feature>
<accession>A0ABQ5CE57</accession>
<dbReference type="SUPFAM" id="SSF53098">
    <property type="entry name" value="Ribonuclease H-like"/>
    <property type="match status" value="1"/>
</dbReference>
<dbReference type="PANTHER" id="PTHR42648:SF18">
    <property type="entry name" value="RETROTRANSPOSON, UNCLASSIFIED-LIKE PROTEIN"/>
    <property type="match status" value="1"/>
</dbReference>
<dbReference type="PANTHER" id="PTHR42648">
    <property type="entry name" value="TRANSPOSASE, PUTATIVE-RELATED"/>
    <property type="match status" value="1"/>
</dbReference>
<organism evidence="3 4">
    <name type="scientific">Tanacetum coccineum</name>
    <dbReference type="NCBI Taxonomy" id="301880"/>
    <lineage>
        <taxon>Eukaryota</taxon>
        <taxon>Viridiplantae</taxon>
        <taxon>Streptophyta</taxon>
        <taxon>Embryophyta</taxon>
        <taxon>Tracheophyta</taxon>
        <taxon>Spermatophyta</taxon>
        <taxon>Magnoliopsida</taxon>
        <taxon>eudicotyledons</taxon>
        <taxon>Gunneridae</taxon>
        <taxon>Pentapetalae</taxon>
        <taxon>asterids</taxon>
        <taxon>campanulids</taxon>
        <taxon>Asterales</taxon>
        <taxon>Asteraceae</taxon>
        <taxon>Asteroideae</taxon>
        <taxon>Anthemideae</taxon>
        <taxon>Anthemidinae</taxon>
        <taxon>Tanacetum</taxon>
    </lineage>
</organism>
<evidence type="ECO:0000256" key="1">
    <source>
        <dbReference type="SAM" id="MobiDB-lite"/>
    </source>
</evidence>
<feature type="domain" description="GAG-pre-integrase" evidence="2">
    <location>
        <begin position="83"/>
        <end position="155"/>
    </location>
</feature>
<dbReference type="InterPro" id="IPR039537">
    <property type="entry name" value="Retrotran_Ty1/copia-like"/>
</dbReference>
<reference evidence="3" key="2">
    <citation type="submission" date="2022-01" db="EMBL/GenBank/DDBJ databases">
        <authorList>
            <person name="Yamashiro T."/>
            <person name="Shiraishi A."/>
            <person name="Satake H."/>
            <person name="Nakayama K."/>
        </authorList>
    </citation>
    <scope>NUCLEOTIDE SEQUENCE</scope>
</reference>
<reference evidence="3" key="1">
    <citation type="journal article" date="2022" name="Int. J. Mol. Sci.">
        <title>Draft Genome of Tanacetum Coccineum: Genomic Comparison of Closely Related Tanacetum-Family Plants.</title>
        <authorList>
            <person name="Yamashiro T."/>
            <person name="Shiraishi A."/>
            <person name="Nakayama K."/>
            <person name="Satake H."/>
        </authorList>
    </citation>
    <scope>NUCLEOTIDE SEQUENCE</scope>
</reference>
<dbReference type="InterPro" id="IPR036397">
    <property type="entry name" value="RNaseH_sf"/>
</dbReference>
<comment type="caution">
    <text evidence="3">The sequence shown here is derived from an EMBL/GenBank/DDBJ whole genome shotgun (WGS) entry which is preliminary data.</text>
</comment>
<dbReference type="Proteomes" id="UP001151760">
    <property type="component" value="Unassembled WGS sequence"/>
</dbReference>
<gene>
    <name evidence="3" type="ORF">Tco_0894784</name>
</gene>
<proteinExistence type="predicted"/>
<feature type="region of interest" description="Disordered" evidence="1">
    <location>
        <begin position="932"/>
        <end position="974"/>
    </location>
</feature>
<dbReference type="Pfam" id="PF13976">
    <property type="entry name" value="gag_pre-integrs"/>
    <property type="match status" value="1"/>
</dbReference>
<evidence type="ECO:0000313" key="3">
    <source>
        <dbReference type="EMBL" id="GJT24847.1"/>
    </source>
</evidence>
<protein>
    <submittedName>
        <fullName evidence="3">Retrovirus-related pol polyprotein from transposon TNT 1-94</fullName>
    </submittedName>
</protein>
<name>A0ABQ5CE57_9ASTR</name>
<dbReference type="InterPro" id="IPR025724">
    <property type="entry name" value="GAG-pre-integrase_dom"/>
</dbReference>
<dbReference type="EMBL" id="BQNB010014167">
    <property type="protein sequence ID" value="GJT24847.1"/>
    <property type="molecule type" value="Genomic_DNA"/>
</dbReference>